<accession>A0A9D1R8K6</accession>
<dbReference type="Proteomes" id="UP000824263">
    <property type="component" value="Unassembled WGS sequence"/>
</dbReference>
<name>A0A9D1R8K6_9FIRM</name>
<reference evidence="1" key="1">
    <citation type="journal article" date="2021" name="PeerJ">
        <title>Extensive microbial diversity within the chicken gut microbiome revealed by metagenomics and culture.</title>
        <authorList>
            <person name="Gilroy R."/>
            <person name="Ravi A."/>
            <person name="Getino M."/>
            <person name="Pursley I."/>
            <person name="Horton D.L."/>
            <person name="Alikhan N.F."/>
            <person name="Baker D."/>
            <person name="Gharbi K."/>
            <person name="Hall N."/>
            <person name="Watson M."/>
            <person name="Adriaenssens E.M."/>
            <person name="Foster-Nyarko E."/>
            <person name="Jarju S."/>
            <person name="Secka A."/>
            <person name="Antonio M."/>
            <person name="Oren A."/>
            <person name="Chaudhuri R.R."/>
            <person name="La Ragione R."/>
            <person name="Hildebrand F."/>
            <person name="Pallen M.J."/>
        </authorList>
    </citation>
    <scope>NUCLEOTIDE SEQUENCE</scope>
    <source>
        <strain evidence="1">ChiSxjej1B13-11762</strain>
    </source>
</reference>
<sequence length="96" mass="11170">MADFFDELGKKIADTAEDLGKKAEDTIEIQKIKGQIRSLKRANERDLMDIGRMAYDKFQKGEITDLDWISLCESIESRTEEIERQEEEIVRIKGVF</sequence>
<proteinExistence type="predicted"/>
<protein>
    <submittedName>
        <fullName evidence="1">Uncharacterized protein</fullName>
    </submittedName>
</protein>
<organism evidence="1 2">
    <name type="scientific">Candidatus Dorea gallistercoris</name>
    <dbReference type="NCBI Taxonomy" id="2838542"/>
    <lineage>
        <taxon>Bacteria</taxon>
        <taxon>Bacillati</taxon>
        <taxon>Bacillota</taxon>
        <taxon>Clostridia</taxon>
        <taxon>Lachnospirales</taxon>
        <taxon>Lachnospiraceae</taxon>
        <taxon>Dorea</taxon>
    </lineage>
</organism>
<reference evidence="1" key="2">
    <citation type="submission" date="2021-04" db="EMBL/GenBank/DDBJ databases">
        <authorList>
            <person name="Gilroy R."/>
        </authorList>
    </citation>
    <scope>NUCLEOTIDE SEQUENCE</scope>
    <source>
        <strain evidence="1">ChiSxjej1B13-11762</strain>
    </source>
</reference>
<dbReference type="EMBL" id="DXGF01000079">
    <property type="protein sequence ID" value="HIW83523.1"/>
    <property type="molecule type" value="Genomic_DNA"/>
</dbReference>
<evidence type="ECO:0000313" key="1">
    <source>
        <dbReference type="EMBL" id="HIW83523.1"/>
    </source>
</evidence>
<gene>
    <name evidence="1" type="ORF">H9873_04285</name>
</gene>
<evidence type="ECO:0000313" key="2">
    <source>
        <dbReference type="Proteomes" id="UP000824263"/>
    </source>
</evidence>
<dbReference type="AlphaFoldDB" id="A0A9D1R8K6"/>
<comment type="caution">
    <text evidence="1">The sequence shown here is derived from an EMBL/GenBank/DDBJ whole genome shotgun (WGS) entry which is preliminary data.</text>
</comment>